<proteinExistence type="predicted"/>
<feature type="region of interest" description="Disordered" evidence="1">
    <location>
        <begin position="1"/>
        <end position="22"/>
    </location>
</feature>
<keyword evidence="4" id="KW-1185">Reference proteome</keyword>
<feature type="compositionally biased region" description="Polar residues" evidence="1">
    <location>
        <begin position="72"/>
        <end position="95"/>
    </location>
</feature>
<evidence type="ECO:0000313" key="2">
    <source>
        <dbReference type="EMBL" id="CAA2615878.1"/>
    </source>
</evidence>
<name>A0A7I8K407_SPIIN</name>
<sequence length="156" mass="17365">MAEGLVAEEGGGWTEQGDEEREIRDLEAEVNEMAERIQRSRRTVPGRLAEALSAQLAAQRPRIPSEGAVGLQDNSSQNETSGEAESDTGASSFPESDQEMQERLQTLRSKLRSNIDATPEILKRIKGCMERLNRIDQSSGAINPVFQKRRKNWPSI</sequence>
<evidence type="ECO:0000313" key="4">
    <source>
        <dbReference type="Proteomes" id="UP000663760"/>
    </source>
</evidence>
<dbReference type="OrthoDB" id="781564at2759"/>
<protein>
    <submittedName>
        <fullName evidence="3">Uncharacterized protein</fullName>
    </submittedName>
</protein>
<dbReference type="PANTHER" id="PTHR36045">
    <property type="entry name" value="OS04G0558500 PROTEIN"/>
    <property type="match status" value="1"/>
</dbReference>
<feature type="region of interest" description="Disordered" evidence="1">
    <location>
        <begin position="53"/>
        <end position="113"/>
    </location>
</feature>
<dbReference type="PANTHER" id="PTHR36045:SF2">
    <property type="entry name" value="OS04G0558500 PROTEIN"/>
    <property type="match status" value="1"/>
</dbReference>
<dbReference type="Proteomes" id="UP000663760">
    <property type="component" value="Chromosome 2"/>
</dbReference>
<dbReference type="EMBL" id="LR743589">
    <property type="protein sequence ID" value="CAA2615878.1"/>
    <property type="molecule type" value="Genomic_DNA"/>
</dbReference>
<evidence type="ECO:0000313" key="3">
    <source>
        <dbReference type="EMBL" id="CAA7390886.1"/>
    </source>
</evidence>
<dbReference type="EMBL" id="LR746265">
    <property type="protein sequence ID" value="CAA7390886.1"/>
    <property type="molecule type" value="Genomic_DNA"/>
</dbReference>
<gene>
    <name evidence="2" type="ORF">SI7747_02002123</name>
    <name evidence="3" type="ORF">SI8410_02002305</name>
</gene>
<reference evidence="3" key="1">
    <citation type="submission" date="2020-02" db="EMBL/GenBank/DDBJ databases">
        <authorList>
            <person name="Scholz U."/>
            <person name="Mascher M."/>
            <person name="Fiebig A."/>
        </authorList>
    </citation>
    <scope>NUCLEOTIDE SEQUENCE</scope>
</reference>
<dbReference type="AlphaFoldDB" id="A0A7I8K407"/>
<organism evidence="3 4">
    <name type="scientific">Spirodela intermedia</name>
    <name type="common">Intermediate duckweed</name>
    <dbReference type="NCBI Taxonomy" id="51605"/>
    <lineage>
        <taxon>Eukaryota</taxon>
        <taxon>Viridiplantae</taxon>
        <taxon>Streptophyta</taxon>
        <taxon>Embryophyta</taxon>
        <taxon>Tracheophyta</taxon>
        <taxon>Spermatophyta</taxon>
        <taxon>Magnoliopsida</taxon>
        <taxon>Liliopsida</taxon>
        <taxon>Araceae</taxon>
        <taxon>Lemnoideae</taxon>
        <taxon>Spirodela</taxon>
    </lineage>
</organism>
<accession>A0A7I8K407</accession>
<evidence type="ECO:0000256" key="1">
    <source>
        <dbReference type="SAM" id="MobiDB-lite"/>
    </source>
</evidence>